<evidence type="ECO:0000313" key="3">
    <source>
        <dbReference type="EMBL" id="GCE27097.1"/>
    </source>
</evidence>
<evidence type="ECO:0000313" key="4">
    <source>
        <dbReference type="Proteomes" id="UP000287171"/>
    </source>
</evidence>
<proteinExistence type="predicted"/>
<dbReference type="AlphaFoldDB" id="A0A402B6Z5"/>
<protein>
    <submittedName>
        <fullName evidence="3">Uncharacterized protein</fullName>
    </submittedName>
</protein>
<organism evidence="3 4">
    <name type="scientific">Dictyobacter alpinus</name>
    <dbReference type="NCBI Taxonomy" id="2014873"/>
    <lineage>
        <taxon>Bacteria</taxon>
        <taxon>Bacillati</taxon>
        <taxon>Chloroflexota</taxon>
        <taxon>Ktedonobacteria</taxon>
        <taxon>Ktedonobacterales</taxon>
        <taxon>Dictyobacteraceae</taxon>
        <taxon>Dictyobacter</taxon>
    </lineage>
</organism>
<sequence>MPKSKQRKVTSKADNIQQPVPPATNYQRRLAARRNNSSSGLTGLVSGAIIALGCWGFAYTFTLQESPNRYLFAGMMALIALMWSISFGVRLRKWQQRRQN</sequence>
<keyword evidence="2" id="KW-0812">Transmembrane</keyword>
<feature type="compositionally biased region" description="Basic residues" evidence="1">
    <location>
        <begin position="1"/>
        <end position="10"/>
    </location>
</feature>
<comment type="caution">
    <text evidence="3">The sequence shown here is derived from an EMBL/GenBank/DDBJ whole genome shotgun (WGS) entry which is preliminary data.</text>
</comment>
<keyword evidence="4" id="KW-1185">Reference proteome</keyword>
<accession>A0A402B6Z5</accession>
<dbReference type="Proteomes" id="UP000287171">
    <property type="component" value="Unassembled WGS sequence"/>
</dbReference>
<keyword evidence="2" id="KW-0472">Membrane</keyword>
<name>A0A402B6Z5_9CHLR</name>
<dbReference type="RefSeq" id="WP_126627480.1">
    <property type="nucleotide sequence ID" value="NZ_BIFT01000001.1"/>
</dbReference>
<gene>
    <name evidence="3" type="ORF">KDA_25810</name>
</gene>
<evidence type="ECO:0000256" key="2">
    <source>
        <dbReference type="SAM" id="Phobius"/>
    </source>
</evidence>
<feature type="transmembrane region" description="Helical" evidence="2">
    <location>
        <begin position="38"/>
        <end position="58"/>
    </location>
</feature>
<feature type="region of interest" description="Disordered" evidence="1">
    <location>
        <begin position="1"/>
        <end position="25"/>
    </location>
</feature>
<feature type="transmembrane region" description="Helical" evidence="2">
    <location>
        <begin position="70"/>
        <end position="89"/>
    </location>
</feature>
<keyword evidence="2" id="KW-1133">Transmembrane helix</keyword>
<dbReference type="EMBL" id="BIFT01000001">
    <property type="protein sequence ID" value="GCE27097.1"/>
    <property type="molecule type" value="Genomic_DNA"/>
</dbReference>
<dbReference type="OrthoDB" id="166299at2"/>
<reference evidence="4" key="1">
    <citation type="submission" date="2018-12" db="EMBL/GenBank/DDBJ databases">
        <title>Tengunoibacter tsumagoiensis gen. nov., sp. nov., Dictyobacter kobayashii sp. nov., D. alpinus sp. nov., and D. joshuensis sp. nov. and description of Dictyobacteraceae fam. nov. within the order Ktedonobacterales isolated from Tengu-no-mugimeshi.</title>
        <authorList>
            <person name="Wang C.M."/>
            <person name="Zheng Y."/>
            <person name="Sakai Y."/>
            <person name="Toyoda A."/>
            <person name="Minakuchi Y."/>
            <person name="Abe K."/>
            <person name="Yokota A."/>
            <person name="Yabe S."/>
        </authorList>
    </citation>
    <scope>NUCLEOTIDE SEQUENCE [LARGE SCALE GENOMIC DNA]</scope>
    <source>
        <strain evidence="4">Uno16</strain>
    </source>
</reference>
<evidence type="ECO:0000256" key="1">
    <source>
        <dbReference type="SAM" id="MobiDB-lite"/>
    </source>
</evidence>